<accession>A0A1D8BJB5</accession>
<dbReference type="GO" id="GO:0016740">
    <property type="term" value="F:transferase activity"/>
    <property type="evidence" value="ECO:0007669"/>
    <property type="project" value="UniProtKB-KW"/>
</dbReference>
<sequence>MKLVYTQCKNCSYDWVVDQTIYYMKKYHNIVLTKTYFKPARFYVGDCNTIFNTAYDGIAWCDTNSNVTATPSNNLTVITTSIWSKEHMEKKGIYVEQVIPRGINDEMAQKHVNFDFNARRGYIIIARNLQHEVLKMFEGKRKELTLISDHPNADFGFFSLSEDVKYYLLSHSLFYIAVSDKEGFNIPPVEAMSVGTPLIYIKKHVYKEHGCGIEIESIEDLRKIEISKEEWEDLSYKCWYKSLRYHYITVGQELWDWFK</sequence>
<evidence type="ECO:0000313" key="1">
    <source>
        <dbReference type="EMBL" id="AOS58413.1"/>
    </source>
</evidence>
<keyword evidence="1" id="KW-0808">Transferase</keyword>
<dbReference type="Gene3D" id="3.40.50.2000">
    <property type="entry name" value="Glycogen Phosphorylase B"/>
    <property type="match status" value="1"/>
</dbReference>
<dbReference type="EMBL" id="KX467643">
    <property type="protein sequence ID" value="AOS58413.1"/>
    <property type="molecule type" value="Genomic_DNA"/>
</dbReference>
<name>A0A1D8BJB5_SIFV</name>
<organism evidence="1">
    <name type="scientific">Sulfolobus islandicus filamentous virus 2</name>
    <dbReference type="NCBI Taxonomy" id="1902331"/>
    <lineage>
        <taxon>Viruses</taxon>
        <taxon>Adnaviria</taxon>
        <taxon>Zilligvirae</taxon>
        <taxon>Taleaviricota</taxon>
        <taxon>Tokiviricetes</taxon>
        <taxon>Ligamenvirales</taxon>
        <taxon>Lipothrixviridae</taxon>
        <taxon>Betalipothrixvirus</taxon>
        <taxon>Betalipothrixvirus hveragerdiense</taxon>
        <taxon>Sulfolobus islandicus filamentous virus</taxon>
    </lineage>
</organism>
<dbReference type="SUPFAM" id="SSF53756">
    <property type="entry name" value="UDP-Glycosyltransferase/glycogen phosphorylase"/>
    <property type="match status" value="1"/>
</dbReference>
<reference evidence="1" key="1">
    <citation type="journal article" date="2014" name="Mol. Microbiol.">
        <title>Inter-viral conflicts that exploit host CRISPR immune systems of Sulfolobus.</title>
        <authorList>
            <person name="Erdmann S."/>
            <person name="Le Moine Bauer S."/>
            <person name="Garrett R.A."/>
        </authorList>
    </citation>
    <scope>NUCLEOTIDE SEQUENCE [LARGE SCALE GENOMIC DNA]</scope>
</reference>
<reference evidence="1" key="2">
    <citation type="submission" date="2016-06" db="EMBL/GenBank/DDBJ databases">
        <authorList>
            <person name="Kjaerup R.B."/>
            <person name="Dalgaard T.S."/>
            <person name="Juul-Madsen H.R."/>
        </authorList>
    </citation>
    <scope>NUCLEOTIDE SEQUENCE</scope>
</reference>
<dbReference type="Proteomes" id="UP000223173">
    <property type="component" value="Segment"/>
</dbReference>
<gene>
    <name evidence="1" type="primary">SIFV2_gp58</name>
</gene>
<proteinExistence type="predicted"/>
<protein>
    <submittedName>
        <fullName evidence="1">Lipothrixviral glycosyltransferase</fullName>
    </submittedName>
</protein>